<feature type="binding site" evidence="10">
    <location>
        <position position="91"/>
    </location>
    <ligand>
        <name>Mg(2+)</name>
        <dbReference type="ChEBI" id="CHEBI:18420"/>
        <label>1</label>
    </ligand>
</feature>
<reference evidence="12 13" key="5">
    <citation type="journal article" date="2010" name="Appl. Environ. Microbiol.">
        <title>phrR-like gene praR of Azorhizobium caulinodans ORS571 is essential for symbiosis with Sesbania rostrata and is involved in expression of reb genes.</title>
        <authorList>
            <person name="Akiba N."/>
            <person name="Aono T."/>
            <person name="Toyazaki H."/>
            <person name="Sato S."/>
            <person name="Oyaizu H."/>
        </authorList>
    </citation>
    <scope>NUCLEOTIDE SEQUENCE [LARGE SCALE GENOMIC DNA]</scope>
    <source>
        <strain evidence="13">ATCC 43989 / DSM 5975 / JCM 20966 / LMG 6465 / NBRC 14845 / NCIMB 13405 / ORS 571</strain>
    </source>
</reference>
<keyword evidence="5 10" id="KW-0540">Nuclease</keyword>
<dbReference type="HAMAP" id="MF_00042">
    <property type="entry name" value="RNase_H"/>
    <property type="match status" value="1"/>
</dbReference>
<dbReference type="InterPro" id="IPR002156">
    <property type="entry name" value="RNaseH_domain"/>
</dbReference>
<reference evidence="12 13" key="3">
    <citation type="journal article" date="2008" name="BMC Genomics">
        <title>The genome of the versatile nitrogen fixer Azorhizobium caulinodans ORS571.</title>
        <authorList>
            <person name="Lee KB."/>
            <person name="Backer P.D."/>
            <person name="Aono T."/>
            <person name="Liu CT."/>
            <person name="Suzuki S."/>
            <person name="Suzuki T."/>
            <person name="Kaneko T."/>
            <person name="Yamada M."/>
            <person name="Tabata S."/>
            <person name="Kupfer D.M."/>
            <person name="Najar F.Z."/>
            <person name="Wiley G.B."/>
            <person name="Roe B."/>
            <person name="Binnewies T.T."/>
            <person name="Ussery D.W."/>
            <person name="D'Haeze W."/>
            <person name="Herder J.D."/>
            <person name="Gevers D."/>
            <person name="Vereecke D."/>
            <person name="Holsters M."/>
            <person name="Oyaizu H."/>
        </authorList>
    </citation>
    <scope>NUCLEOTIDE SEQUENCE [LARGE SCALE GENOMIC DNA]</scope>
    <source>
        <strain evidence="13">ATCC 43989 / DSM 5975 / JCM 20966 / LMG 6465 / NBRC 14845 / NCIMB 13405 / ORS 571</strain>
    </source>
</reference>
<dbReference type="AlphaFoldDB" id="A8HXQ9"/>
<evidence type="ECO:0000256" key="6">
    <source>
        <dbReference type="ARBA" id="ARBA00022723"/>
    </source>
</evidence>
<organism evidence="12 13">
    <name type="scientific">Azorhizobium caulinodans (strain ATCC 43989 / DSM 5975 / JCM 20966 / LMG 6465 / NBRC 14845 / NCIMB 13405 / ORS 571)</name>
    <dbReference type="NCBI Taxonomy" id="438753"/>
    <lineage>
        <taxon>Bacteria</taxon>
        <taxon>Pseudomonadati</taxon>
        <taxon>Pseudomonadota</taxon>
        <taxon>Alphaproteobacteria</taxon>
        <taxon>Hyphomicrobiales</taxon>
        <taxon>Xanthobacteraceae</taxon>
        <taxon>Azorhizobium</taxon>
    </lineage>
</organism>
<feature type="domain" description="RNase H type-1" evidence="11">
    <location>
        <begin position="21"/>
        <end position="164"/>
    </location>
</feature>
<comment type="subcellular location">
    <subcellularLocation>
        <location evidence="10">Cytoplasm</location>
    </subcellularLocation>
</comment>
<reference evidence="12 13" key="1">
    <citation type="journal article" date="2007" name="Appl. Environ. Microbiol.">
        <title>Rhizobial factors required for stem nodule maturation and maintenance in Sesbania rostrata-Azorhizobium caulinodans ORS571 symbiosis.</title>
        <authorList>
            <person name="Suzuki S."/>
            <person name="Aono T."/>
            <person name="Lee KB."/>
            <person name="Suzuki T."/>
            <person name="Liu CT."/>
            <person name="Miwa H."/>
            <person name="Wakao S."/>
            <person name="Iki T."/>
            <person name="Oyaizu H."/>
        </authorList>
    </citation>
    <scope>NUCLEOTIDE SEQUENCE [LARGE SCALE GENOMIC DNA]</scope>
    <source>
        <strain evidence="13">ATCC 43989 / DSM 5975 / JCM 20966 / LMG 6465 / NBRC 14845 / NCIMB 13405 / ORS 571</strain>
    </source>
</reference>
<dbReference type="eggNOG" id="COG0328">
    <property type="taxonomic scope" value="Bacteria"/>
</dbReference>
<dbReference type="InterPro" id="IPR012337">
    <property type="entry name" value="RNaseH-like_sf"/>
</dbReference>
<evidence type="ECO:0000256" key="10">
    <source>
        <dbReference type="HAMAP-Rule" id="MF_00042"/>
    </source>
</evidence>
<keyword evidence="7 10" id="KW-0255">Endonuclease</keyword>
<keyword evidence="8 10" id="KW-0378">Hydrolase</keyword>
<accession>A8HXQ9</accession>
<dbReference type="EMBL" id="AP009384">
    <property type="protein sequence ID" value="BAF87527.1"/>
    <property type="molecule type" value="Genomic_DNA"/>
</dbReference>
<dbReference type="InterPro" id="IPR036397">
    <property type="entry name" value="RNaseH_sf"/>
</dbReference>
<dbReference type="EC" id="3.1.26.4" evidence="4 10"/>
<dbReference type="KEGG" id="azc:AZC_1529"/>
<dbReference type="Gene3D" id="3.30.420.10">
    <property type="entry name" value="Ribonuclease H-like superfamily/Ribonuclease H"/>
    <property type="match status" value="1"/>
</dbReference>
<dbReference type="Proteomes" id="UP000000270">
    <property type="component" value="Chromosome"/>
</dbReference>
<evidence type="ECO:0000256" key="4">
    <source>
        <dbReference type="ARBA" id="ARBA00012180"/>
    </source>
</evidence>
<gene>
    <name evidence="10" type="primary">rnhA</name>
    <name evidence="12" type="ordered locus">AZC_1529</name>
</gene>
<dbReference type="HOGENOM" id="CLU_030894_5_0_5"/>
<sequence length="186" mass="19904">MEGHLQPTPSPSSKLLGEKPQADAFVVYADGSSLQNPGPAGWAVLVIPPHGGPQTFAGSEPWATNNQMELRAAIEALNVLPMDAAGVIRCDSEYVVKGVSDWRSGWERRGWRNSKGQPVANADLWRTLYRLSDDRPGVRFAWVRGHAGDPGNELADMLARAEASKAAARVAPVSLPHTLLCAGEAS</sequence>
<dbReference type="SUPFAM" id="SSF53098">
    <property type="entry name" value="Ribonuclease H-like"/>
    <property type="match status" value="1"/>
</dbReference>
<dbReference type="InterPro" id="IPR050092">
    <property type="entry name" value="RNase_H"/>
</dbReference>
<dbReference type="GO" id="GO:0005737">
    <property type="term" value="C:cytoplasm"/>
    <property type="evidence" value="ECO:0007669"/>
    <property type="project" value="UniProtKB-SubCell"/>
</dbReference>
<dbReference type="Pfam" id="PF00075">
    <property type="entry name" value="RNase_H"/>
    <property type="match status" value="1"/>
</dbReference>
<dbReference type="PROSITE" id="PS50879">
    <property type="entry name" value="RNASE_H_1"/>
    <property type="match status" value="1"/>
</dbReference>
<dbReference type="STRING" id="438753.AZC_1529"/>
<evidence type="ECO:0000256" key="9">
    <source>
        <dbReference type="ARBA" id="ARBA00022842"/>
    </source>
</evidence>
<protein>
    <recommendedName>
        <fullName evidence="4 10">Ribonuclease H</fullName>
        <shortName evidence="10">RNase H</shortName>
        <ecNumber evidence="4 10">3.1.26.4</ecNumber>
    </recommendedName>
</protein>
<feature type="binding site" evidence="10">
    <location>
        <position position="30"/>
    </location>
    <ligand>
        <name>Mg(2+)</name>
        <dbReference type="ChEBI" id="CHEBI:18420"/>
        <label>1</label>
    </ligand>
</feature>
<evidence type="ECO:0000256" key="1">
    <source>
        <dbReference type="ARBA" id="ARBA00000077"/>
    </source>
</evidence>
<dbReference type="GO" id="GO:0003676">
    <property type="term" value="F:nucleic acid binding"/>
    <property type="evidence" value="ECO:0007669"/>
    <property type="project" value="InterPro"/>
</dbReference>
<keyword evidence="6 10" id="KW-0479">Metal-binding</keyword>
<comment type="function">
    <text evidence="10">Endonuclease that specifically degrades the RNA of RNA-DNA hybrids.</text>
</comment>
<evidence type="ECO:0000256" key="8">
    <source>
        <dbReference type="ARBA" id="ARBA00022801"/>
    </source>
</evidence>
<feature type="binding site" evidence="10">
    <location>
        <position position="156"/>
    </location>
    <ligand>
        <name>Mg(2+)</name>
        <dbReference type="ChEBI" id="CHEBI:18420"/>
        <label>2</label>
    </ligand>
</feature>
<proteinExistence type="inferred from homology"/>
<evidence type="ECO:0000256" key="3">
    <source>
        <dbReference type="ARBA" id="ARBA00011245"/>
    </source>
</evidence>
<comment type="cofactor">
    <cofactor evidence="10">
        <name>Mg(2+)</name>
        <dbReference type="ChEBI" id="CHEBI:18420"/>
    </cofactor>
    <text evidence="10">Binds 1 Mg(2+) ion per subunit. May bind a second metal ion at a regulatory site, or after substrate binding.</text>
</comment>
<comment type="subunit">
    <text evidence="3 10">Monomer.</text>
</comment>
<dbReference type="PANTHER" id="PTHR10642:SF26">
    <property type="entry name" value="RIBONUCLEASE H1"/>
    <property type="match status" value="1"/>
</dbReference>
<keyword evidence="13" id="KW-1185">Reference proteome</keyword>
<keyword evidence="9 10" id="KW-0460">Magnesium</keyword>
<dbReference type="InterPro" id="IPR022892">
    <property type="entry name" value="RNaseHI"/>
</dbReference>
<feature type="binding site" evidence="10">
    <location>
        <position position="30"/>
    </location>
    <ligand>
        <name>Mg(2+)</name>
        <dbReference type="ChEBI" id="CHEBI:18420"/>
        <label>2</label>
    </ligand>
</feature>
<evidence type="ECO:0000256" key="2">
    <source>
        <dbReference type="ARBA" id="ARBA00005300"/>
    </source>
</evidence>
<dbReference type="GO" id="GO:0000287">
    <property type="term" value="F:magnesium ion binding"/>
    <property type="evidence" value="ECO:0007669"/>
    <property type="project" value="UniProtKB-UniRule"/>
</dbReference>
<reference evidence="12 13" key="6">
    <citation type="journal article" date="2011" name="Appl. Environ. Microbiol.">
        <title>Involvement of the azorhizobial chromosome partition gene (parA) in the onset of bacteroid differentiation during Sesbania rostrata stem nodule development.</title>
        <authorList>
            <person name="Liu CT."/>
            <person name="Lee KB."/>
            <person name="Wang YS."/>
            <person name="Peng MH."/>
            <person name="Lee KT."/>
            <person name="Suzuki S."/>
            <person name="Suzuki T."/>
            <person name="Oyaizu H."/>
        </authorList>
    </citation>
    <scope>NUCLEOTIDE SEQUENCE [LARGE SCALE GENOMIC DNA]</scope>
    <source>
        <strain evidence="13">ATCC 43989 / DSM 5975 / JCM 20966 / LMG 6465 / NBRC 14845 / NCIMB 13405 / ORS 571</strain>
    </source>
</reference>
<comment type="similarity">
    <text evidence="2 10">Belongs to the RNase H family.</text>
</comment>
<name>A8HXQ9_AZOC5</name>
<evidence type="ECO:0000313" key="12">
    <source>
        <dbReference type="EMBL" id="BAF87527.1"/>
    </source>
</evidence>
<keyword evidence="10" id="KW-0963">Cytoplasm</keyword>
<feature type="binding site" evidence="10">
    <location>
        <position position="69"/>
    </location>
    <ligand>
        <name>Mg(2+)</name>
        <dbReference type="ChEBI" id="CHEBI:18420"/>
        <label>1</label>
    </ligand>
</feature>
<evidence type="ECO:0000256" key="5">
    <source>
        <dbReference type="ARBA" id="ARBA00022722"/>
    </source>
</evidence>
<evidence type="ECO:0000313" key="13">
    <source>
        <dbReference type="Proteomes" id="UP000000270"/>
    </source>
</evidence>
<dbReference type="GO" id="GO:0004523">
    <property type="term" value="F:RNA-DNA hybrid ribonuclease activity"/>
    <property type="evidence" value="ECO:0007669"/>
    <property type="project" value="UniProtKB-UniRule"/>
</dbReference>
<reference evidence="13" key="2">
    <citation type="submission" date="2007-04" db="EMBL/GenBank/DDBJ databases">
        <title>Complete genome sequence of the nitrogen-fixing bacterium Azorhizobium caulinodans ORS571.</title>
        <authorList>
            <person name="Lee K.B."/>
            <person name="Backer P.D."/>
            <person name="Aono T."/>
            <person name="Liu C.T."/>
            <person name="Suzuki S."/>
            <person name="Suzuki T."/>
            <person name="Kaneko T."/>
            <person name="Yamada M."/>
            <person name="Tabata S."/>
            <person name="Kupfer D.M."/>
            <person name="Najar F.Z."/>
            <person name="Wiley G.B."/>
            <person name="Roe B."/>
            <person name="Binnewies T."/>
            <person name="Ussery D."/>
            <person name="Vereecke D."/>
            <person name="Gevers D."/>
            <person name="Holsters M."/>
            <person name="Oyaizu H."/>
        </authorList>
    </citation>
    <scope>NUCLEOTIDE SEQUENCE [LARGE SCALE GENOMIC DNA]</scope>
    <source>
        <strain evidence="13">ATCC 43989 / DSM 5975 / JCM 20966 / LMG 6465 / NBRC 14845 / NCIMB 13405 / ORS 571</strain>
    </source>
</reference>
<dbReference type="GO" id="GO:0043137">
    <property type="term" value="P:DNA replication, removal of RNA primer"/>
    <property type="evidence" value="ECO:0007669"/>
    <property type="project" value="TreeGrafter"/>
</dbReference>
<reference evidence="12 13" key="4">
    <citation type="journal article" date="2009" name="Appl. Environ. Microbiol.">
        <title>Comparative genome-wide transcriptional profiling of Azorhizobium caulinodans ORS571 grown under free-living and symbiotic conditions.</title>
        <authorList>
            <person name="Tsukada S."/>
            <person name="Aono T."/>
            <person name="Akiba N."/>
            <person name="Lee KB."/>
            <person name="Liu CT."/>
            <person name="Toyazaki H."/>
            <person name="Oyaizu H."/>
        </authorList>
    </citation>
    <scope>NUCLEOTIDE SEQUENCE [LARGE SCALE GENOMIC DNA]</scope>
    <source>
        <strain evidence="13">ATCC 43989 / DSM 5975 / JCM 20966 / LMG 6465 / NBRC 14845 / NCIMB 13405 / ORS 571</strain>
    </source>
</reference>
<dbReference type="CDD" id="cd09278">
    <property type="entry name" value="RNase_HI_prokaryote_like"/>
    <property type="match status" value="1"/>
</dbReference>
<evidence type="ECO:0000256" key="7">
    <source>
        <dbReference type="ARBA" id="ARBA00022759"/>
    </source>
</evidence>
<dbReference type="PANTHER" id="PTHR10642">
    <property type="entry name" value="RIBONUCLEASE H1"/>
    <property type="match status" value="1"/>
</dbReference>
<dbReference type="RefSeq" id="WP_012170057.1">
    <property type="nucleotide sequence ID" value="NC_009937.1"/>
</dbReference>
<evidence type="ECO:0000259" key="11">
    <source>
        <dbReference type="PROSITE" id="PS50879"/>
    </source>
</evidence>
<comment type="catalytic activity">
    <reaction evidence="1 10">
        <text>Endonucleolytic cleavage to 5'-phosphomonoester.</text>
        <dbReference type="EC" id="3.1.26.4"/>
    </reaction>
</comment>